<protein>
    <submittedName>
        <fullName evidence="1">Uncharacterized protein</fullName>
    </submittedName>
</protein>
<name>A0AB39ASF9_9GAMM</name>
<organism evidence="1">
    <name type="scientific">Pseudoalteromonas sp. SD03</name>
    <dbReference type="NCBI Taxonomy" id="3231719"/>
    <lineage>
        <taxon>Bacteria</taxon>
        <taxon>Pseudomonadati</taxon>
        <taxon>Pseudomonadota</taxon>
        <taxon>Gammaproteobacteria</taxon>
        <taxon>Alteromonadales</taxon>
        <taxon>Pseudoalteromonadaceae</taxon>
        <taxon>Pseudoalteromonas</taxon>
    </lineage>
</organism>
<dbReference type="AlphaFoldDB" id="A0AB39ASF9"/>
<accession>A0AB39ASF9</accession>
<gene>
    <name evidence="1" type="ORF">ABZP26_03690</name>
</gene>
<sequence>MEDSEKKVRKPKSSDYYEQLLQSEFNHKEFVGEFKYPLEAREIIVRKTSKLIKLKIRMTDTNNPDKEVLYKFIVAAYNYAYFDKSAALSAKQFFLSIAPRFVEWLNIAVVTNRFEILKEYEEYQFDKMSNHGGVSRLTSLKTLFCHALDKSIELHEALTSSELSYLYELRKTKASPNLNKTQISLASYFGSISWLRRDDVGIGHELYNVLASPNLTVKSLSLTASTVINVLAKYKQELHSFFKSEGVDFSLFLIPKNLSHTKKRKFVGSTIYRLLSAYHRMKTPSCVLKGALEVVLLSNSNNFKSFQFLLSALASKTQCDDLFTSQSQFKGEVSSVFCAGTCSQVMPGNLFSFEVLQQITLDKFSPPATVIEELMFSWLMASQCVQPFDIPKLTVGSFRLLKVGGKVRNIECEYFKGRAKVFHTTRSLSVSTLEGEALVSYLSLRKESEYLVEKRALVISNGVNSLVGTLYCLLTTRVLSNYLIEHHRKLDNIPLSMPRALISLIKNTGGYAGIEGGPYNGLLVEDASKPVATTNLTCPVTLFGFQAIKNSAVHAFSDPYTLNYLINKNSHSNQTEKRHYLNSENENWINSAGRITREVMLDLINNVYDLDFEDLNTKGKKEAVERFNSEFMSVTQSVSYKAGEMLSRLRIITGQNKGEINEVGVSALDSVEDTPKLSFLYVMDSAVVAWKMFNYLHEFKKHYKKLLSRNSEYLYKTVLPTVEWAEHTLSQLSKESQEAGQAIFENAIKNRVVVSVFHSI</sequence>
<dbReference type="EMBL" id="CP162514">
    <property type="protein sequence ID" value="XDH88297.1"/>
    <property type="molecule type" value="Genomic_DNA"/>
</dbReference>
<reference evidence="1" key="1">
    <citation type="submission" date="2024-07" db="EMBL/GenBank/DDBJ databases">
        <authorList>
            <person name="Jiang Y."/>
            <person name="Qin Q."/>
        </authorList>
    </citation>
    <scope>NUCLEOTIDE SEQUENCE</scope>
    <source>
        <strain evidence="1">SD03</strain>
    </source>
</reference>
<evidence type="ECO:0000313" key="1">
    <source>
        <dbReference type="EMBL" id="XDH88297.1"/>
    </source>
</evidence>
<proteinExistence type="predicted"/>
<dbReference type="RefSeq" id="WP_036949848.1">
    <property type="nucleotide sequence ID" value="NZ_CP162514.1"/>
</dbReference>